<feature type="compositionally biased region" description="Low complexity" evidence="1">
    <location>
        <begin position="352"/>
        <end position="366"/>
    </location>
</feature>
<feature type="region of interest" description="Disordered" evidence="1">
    <location>
        <begin position="337"/>
        <end position="391"/>
    </location>
</feature>
<dbReference type="EMBL" id="SEOQ01000053">
    <property type="protein sequence ID" value="TFY71391.1"/>
    <property type="molecule type" value="Genomic_DNA"/>
</dbReference>
<keyword evidence="3" id="KW-1185">Reference proteome</keyword>
<evidence type="ECO:0000313" key="3">
    <source>
        <dbReference type="Proteomes" id="UP000298327"/>
    </source>
</evidence>
<evidence type="ECO:0000313" key="2">
    <source>
        <dbReference type="EMBL" id="TFY71391.1"/>
    </source>
</evidence>
<dbReference type="Proteomes" id="UP000298327">
    <property type="component" value="Unassembled WGS sequence"/>
</dbReference>
<evidence type="ECO:0000256" key="1">
    <source>
        <dbReference type="SAM" id="MobiDB-lite"/>
    </source>
</evidence>
<sequence length="613" mass="65384">MGTCSVMETPPASSQLLSGSIFLQSPPFFLTVTMSSSSLEGTPPAPSSSSSSKDDTFVSALDDRIVRFDDECTLIPDPPPRSRRPRFTLWKTRARSDSANSDTEVDLFRISIPRSALSPTRALFSTDQHTPTPIPTRPATSCPPLARTDVARVPLRPCCLDCFTITENCILEGEKWTEKFTRAARRRRAASIDYCSHGHVHIGVAKQTKEHNVDGIPAATLTFAAVTVDEVAKLGHSKAHACDPGDGKSPLDADPESVGEHQSLDGVIEAPRTAHEPRDLLLPRLLSRTNHLSPIPSTNASSDDVRTPAASAHAPPPAAAPLDAAFTAHARIDDAELEEVRVRSDRPPSPTLSDLESPLLSASLPSTSPPSSLPRTPPMTGASPGSSPRMVPRMHAFHFPSSASLMRAGVDLLKGVNVASGSPHPSNNHRARELGYVQSGSEFAVRSHQAGPIPSYLLPPERAAGVLQVVPASTESGRTTHYRSPPADRAAVALLQIGVREVQEPSRIVNRTVREQIRVKVAHHHAVLVFSHLLPRGRACCARMRNRTTNGADPLWICAMRAGRDADAPAGDGGAGASELLNGPTVRYCANAGGALPVMVSDKLLFSARSIAA</sequence>
<comment type="caution">
    <text evidence="2">The sequence shown here is derived from an EMBL/GenBank/DDBJ whole genome shotgun (WGS) entry which is preliminary data.</text>
</comment>
<feature type="compositionally biased region" description="Basic and acidic residues" evidence="1">
    <location>
        <begin position="337"/>
        <end position="346"/>
    </location>
</feature>
<name>A0A4Y9ZC62_9AGAM</name>
<feature type="region of interest" description="Disordered" evidence="1">
    <location>
        <begin position="238"/>
        <end position="262"/>
    </location>
</feature>
<feature type="compositionally biased region" description="Basic and acidic residues" evidence="1">
    <location>
        <begin position="240"/>
        <end position="251"/>
    </location>
</feature>
<organism evidence="2 3">
    <name type="scientific">Dentipellis fragilis</name>
    <dbReference type="NCBI Taxonomy" id="205917"/>
    <lineage>
        <taxon>Eukaryota</taxon>
        <taxon>Fungi</taxon>
        <taxon>Dikarya</taxon>
        <taxon>Basidiomycota</taxon>
        <taxon>Agaricomycotina</taxon>
        <taxon>Agaricomycetes</taxon>
        <taxon>Russulales</taxon>
        <taxon>Hericiaceae</taxon>
        <taxon>Dentipellis</taxon>
    </lineage>
</organism>
<dbReference type="STRING" id="205917.A0A4Y9ZC62"/>
<protein>
    <submittedName>
        <fullName evidence="2">Uncharacterized protein</fullName>
    </submittedName>
</protein>
<gene>
    <name evidence="2" type="ORF">EVG20_g1611</name>
</gene>
<feature type="compositionally biased region" description="Pro residues" evidence="1">
    <location>
        <begin position="367"/>
        <end position="377"/>
    </location>
</feature>
<feature type="region of interest" description="Disordered" evidence="1">
    <location>
        <begin position="35"/>
        <end position="56"/>
    </location>
</feature>
<dbReference type="OrthoDB" id="3269282at2759"/>
<accession>A0A4Y9ZC62</accession>
<feature type="region of interest" description="Disordered" evidence="1">
    <location>
        <begin position="292"/>
        <end position="320"/>
    </location>
</feature>
<dbReference type="AlphaFoldDB" id="A0A4Y9ZC62"/>
<feature type="compositionally biased region" description="Polar residues" evidence="1">
    <location>
        <begin position="292"/>
        <end position="302"/>
    </location>
</feature>
<reference evidence="2 3" key="1">
    <citation type="submission" date="2019-02" db="EMBL/GenBank/DDBJ databases">
        <title>Genome sequencing of the rare red list fungi Dentipellis fragilis.</title>
        <authorList>
            <person name="Buettner E."/>
            <person name="Kellner H."/>
        </authorList>
    </citation>
    <scope>NUCLEOTIDE SEQUENCE [LARGE SCALE GENOMIC DNA]</scope>
    <source>
        <strain evidence="2 3">DSM 105465</strain>
    </source>
</reference>
<proteinExistence type="predicted"/>